<feature type="transmembrane region" description="Helical" evidence="9">
    <location>
        <begin position="288"/>
        <end position="321"/>
    </location>
</feature>
<reference evidence="10 11" key="1">
    <citation type="submission" date="2009-03" db="EMBL/GenBank/DDBJ databases">
        <title>Comparison of the complete genome sequences of Rhodococcus erythropolis PR4 and Rhodococcus opacus B4.</title>
        <authorList>
            <person name="Takarada H."/>
            <person name="Sekine M."/>
            <person name="Hosoyama A."/>
            <person name="Yamada R."/>
            <person name="Fujisawa T."/>
            <person name="Omata S."/>
            <person name="Shimizu A."/>
            <person name="Tsukatani N."/>
            <person name="Tanikawa S."/>
            <person name="Fujita N."/>
            <person name="Harayama S."/>
        </authorList>
    </citation>
    <scope>NUCLEOTIDE SEQUENCE [LARGE SCALE GENOMIC DNA]</scope>
    <source>
        <strain evidence="10 11">B4</strain>
    </source>
</reference>
<dbReference type="HOGENOM" id="CLU_034641_3_0_11"/>
<evidence type="ECO:0000256" key="5">
    <source>
        <dbReference type="ARBA" id="ARBA00022989"/>
    </source>
</evidence>
<dbReference type="Pfam" id="PF09594">
    <property type="entry name" value="GT87"/>
    <property type="match status" value="1"/>
</dbReference>
<proteinExistence type="inferred from homology"/>
<evidence type="ECO:0000313" key="10">
    <source>
        <dbReference type="EMBL" id="BAH52990.1"/>
    </source>
</evidence>
<feature type="compositionally biased region" description="Low complexity" evidence="8">
    <location>
        <begin position="395"/>
        <end position="405"/>
    </location>
</feature>
<evidence type="ECO:0000256" key="3">
    <source>
        <dbReference type="ARBA" id="ARBA00022679"/>
    </source>
</evidence>
<evidence type="ECO:0000256" key="9">
    <source>
        <dbReference type="SAM" id="Phobius"/>
    </source>
</evidence>
<keyword evidence="2" id="KW-1003">Cell membrane</keyword>
<keyword evidence="4 9" id="KW-0812">Transmembrane</keyword>
<accession>C1BBD7</accession>
<evidence type="ECO:0000256" key="8">
    <source>
        <dbReference type="SAM" id="MobiDB-lite"/>
    </source>
</evidence>
<feature type="transmembrane region" description="Helical" evidence="9">
    <location>
        <begin position="147"/>
        <end position="164"/>
    </location>
</feature>
<dbReference type="Proteomes" id="UP000002212">
    <property type="component" value="Chromosome"/>
</dbReference>
<feature type="transmembrane region" description="Helical" evidence="9">
    <location>
        <begin position="12"/>
        <end position="30"/>
    </location>
</feature>
<keyword evidence="3 10" id="KW-0808">Transferase</keyword>
<feature type="transmembrane region" description="Helical" evidence="9">
    <location>
        <begin position="327"/>
        <end position="347"/>
    </location>
</feature>
<dbReference type="RefSeq" id="WP_015888505.1">
    <property type="nucleotide sequence ID" value="NC_012522.1"/>
</dbReference>
<gene>
    <name evidence="10" type="ordered locus">ROP_47430</name>
</gene>
<dbReference type="STRING" id="632772.ROP_47430"/>
<evidence type="ECO:0000256" key="1">
    <source>
        <dbReference type="ARBA" id="ARBA00004651"/>
    </source>
</evidence>
<evidence type="ECO:0000256" key="6">
    <source>
        <dbReference type="ARBA" id="ARBA00023136"/>
    </source>
</evidence>
<evidence type="ECO:0000256" key="2">
    <source>
        <dbReference type="ARBA" id="ARBA00022475"/>
    </source>
</evidence>
<keyword evidence="5 9" id="KW-1133">Transmembrane helix</keyword>
<dbReference type="EC" id="2.4.-.-" evidence="10"/>
<dbReference type="GO" id="GO:0005886">
    <property type="term" value="C:plasma membrane"/>
    <property type="evidence" value="ECO:0007669"/>
    <property type="project" value="UniProtKB-SubCell"/>
</dbReference>
<evidence type="ECO:0000256" key="4">
    <source>
        <dbReference type="ARBA" id="ARBA00022692"/>
    </source>
</evidence>
<feature type="transmembrane region" description="Helical" evidence="9">
    <location>
        <begin position="359"/>
        <end position="382"/>
    </location>
</feature>
<organism evidence="10 11">
    <name type="scientific">Rhodococcus opacus (strain B4)</name>
    <dbReference type="NCBI Taxonomy" id="632772"/>
    <lineage>
        <taxon>Bacteria</taxon>
        <taxon>Bacillati</taxon>
        <taxon>Actinomycetota</taxon>
        <taxon>Actinomycetes</taxon>
        <taxon>Mycobacteriales</taxon>
        <taxon>Nocardiaceae</taxon>
        <taxon>Rhodococcus</taxon>
    </lineage>
</organism>
<keyword evidence="6 9" id="KW-0472">Membrane</keyword>
<protein>
    <submittedName>
        <fullName evidence="10">Putative glycosyltransferase</fullName>
        <ecNumber evidence="10">2.4.-.-</ecNumber>
    </submittedName>
</protein>
<dbReference type="AlphaFoldDB" id="C1BBD7"/>
<evidence type="ECO:0000256" key="7">
    <source>
        <dbReference type="ARBA" id="ARBA00024033"/>
    </source>
</evidence>
<comment type="similarity">
    <text evidence="7">Belongs to the glycosyltransferase 87 family.</text>
</comment>
<feature type="transmembrane region" description="Helical" evidence="9">
    <location>
        <begin position="170"/>
        <end position="191"/>
    </location>
</feature>
<feature type="region of interest" description="Disordered" evidence="8">
    <location>
        <begin position="390"/>
        <end position="413"/>
    </location>
</feature>
<sequence>MLQSESKFRDYRLPAVALLVGVLSVGVVAYREFDAATGYLMDLSVFRDAGHAFVSGLPLYSADFPSSSGFRFIYAPFAAILFAPMAEIDPAVLQALWCALNLGLVWWMVKVALSKLDVGRPELLALLSMGPVLLLEPMRSNFDFGQINIILMALVVADCTGVIPKRFRGIAIGLAAAIKITPAAFLLVLLVRRDYRSIGRSLATILVTVGLGFWLLPQSSVWFWTTEFFATGRAGAPDFFRNQAVTGVIARLGAEGRLASILWVLSAAVIVSAAAWSAYRFTRSGEHLIALSIVALASLLAAPFAVTHHWAYSILLIPILIAPQYRSWRPVVGAATLIFLIGPNFVLQSSSSGWVEAAVREVIGSSQCLVALVLLGAAVLAARSRTPLPDVETGAVPADAVPSDADALESARS</sequence>
<dbReference type="OrthoDB" id="9774600at2"/>
<dbReference type="PATRIC" id="fig|632772.20.peg.4956"/>
<feature type="transmembrane region" description="Helical" evidence="9">
    <location>
        <begin position="92"/>
        <end position="112"/>
    </location>
</feature>
<feature type="transmembrane region" description="Helical" evidence="9">
    <location>
        <begin position="261"/>
        <end position="281"/>
    </location>
</feature>
<comment type="subcellular location">
    <subcellularLocation>
        <location evidence="1">Cell membrane</location>
        <topology evidence="1">Multi-pass membrane protein</topology>
    </subcellularLocation>
</comment>
<dbReference type="GO" id="GO:0016758">
    <property type="term" value="F:hexosyltransferase activity"/>
    <property type="evidence" value="ECO:0007669"/>
    <property type="project" value="InterPro"/>
</dbReference>
<dbReference type="CAZy" id="GT87">
    <property type="family name" value="Glycosyltransferase Family 87"/>
</dbReference>
<evidence type="ECO:0000313" key="11">
    <source>
        <dbReference type="Proteomes" id="UP000002212"/>
    </source>
</evidence>
<dbReference type="InterPro" id="IPR018584">
    <property type="entry name" value="GT87"/>
</dbReference>
<dbReference type="EMBL" id="AP011115">
    <property type="protein sequence ID" value="BAH52990.1"/>
    <property type="molecule type" value="Genomic_DNA"/>
</dbReference>
<feature type="transmembrane region" description="Helical" evidence="9">
    <location>
        <begin position="198"/>
        <end position="216"/>
    </location>
</feature>
<keyword evidence="10" id="KW-0328">Glycosyltransferase</keyword>
<dbReference type="KEGG" id="rop:ROP_47430"/>
<name>C1BBD7_RHOOB</name>